<dbReference type="InterPro" id="IPR043502">
    <property type="entry name" value="DNA/RNA_pol_sf"/>
</dbReference>
<keyword evidence="2" id="KW-0511">Multifunctional enzyme</keyword>
<evidence type="ECO:0000313" key="5">
    <source>
        <dbReference type="EMBL" id="KAG7296382.1"/>
    </source>
</evidence>
<dbReference type="Gene3D" id="3.30.420.10">
    <property type="entry name" value="Ribonuclease H-like superfamily/Ribonuclease H"/>
    <property type="match status" value="1"/>
</dbReference>
<dbReference type="InterPro" id="IPR012337">
    <property type="entry name" value="RNaseH-like_sf"/>
</dbReference>
<dbReference type="Pfam" id="PF17919">
    <property type="entry name" value="RT_RNaseH_2"/>
    <property type="match status" value="1"/>
</dbReference>
<dbReference type="Pfam" id="PF00665">
    <property type="entry name" value="rve"/>
    <property type="match status" value="1"/>
</dbReference>
<feature type="domain" description="Integrase catalytic" evidence="4">
    <location>
        <begin position="537"/>
        <end position="711"/>
    </location>
</feature>
<accession>A0ABQ7PTU2</accession>
<feature type="domain" description="Reverse transcriptase" evidence="3">
    <location>
        <begin position="2"/>
        <end position="192"/>
    </location>
</feature>
<dbReference type="PANTHER" id="PTHR37984">
    <property type="entry name" value="PROTEIN CBG26694"/>
    <property type="match status" value="1"/>
</dbReference>
<dbReference type="InterPro" id="IPR050951">
    <property type="entry name" value="Retrovirus_Pol_polyprotein"/>
</dbReference>
<comment type="caution">
    <text evidence="5">The sequence shown here is derived from an EMBL/GenBank/DDBJ whole genome shotgun (WGS) entry which is preliminary data.</text>
</comment>
<dbReference type="Pfam" id="PF17921">
    <property type="entry name" value="Integrase_H2C2"/>
    <property type="match status" value="1"/>
</dbReference>
<dbReference type="EMBL" id="JAHIBW010000029">
    <property type="protein sequence ID" value="KAG7296382.1"/>
    <property type="molecule type" value="Genomic_DNA"/>
</dbReference>
<dbReference type="InterPro" id="IPR041588">
    <property type="entry name" value="Integrase_H2C2"/>
</dbReference>
<dbReference type="Gene3D" id="3.10.10.10">
    <property type="entry name" value="HIV Type 1 Reverse Transcriptase, subunit A, domain 1"/>
    <property type="match status" value="1"/>
</dbReference>
<evidence type="ECO:0000256" key="1">
    <source>
        <dbReference type="ARBA" id="ARBA00012493"/>
    </source>
</evidence>
<dbReference type="SUPFAM" id="SSF56672">
    <property type="entry name" value="DNA/RNA polymerases"/>
    <property type="match status" value="1"/>
</dbReference>
<name>A0ABQ7PTU2_PLUXY</name>
<evidence type="ECO:0000259" key="4">
    <source>
        <dbReference type="PROSITE" id="PS50994"/>
    </source>
</evidence>
<dbReference type="Gene3D" id="1.10.340.70">
    <property type="match status" value="1"/>
</dbReference>
<dbReference type="InterPro" id="IPR036397">
    <property type="entry name" value="RNaseH_sf"/>
</dbReference>
<reference evidence="5 6" key="1">
    <citation type="submission" date="2021-06" db="EMBL/GenBank/DDBJ databases">
        <title>A haploid diamondback moth (Plutella xylostella L.) genome assembly resolves 31 chromosomes and identifies a diamide resistance mutation.</title>
        <authorList>
            <person name="Ward C.M."/>
            <person name="Perry K.D."/>
            <person name="Baker G."/>
            <person name="Powis K."/>
            <person name="Heckel D.G."/>
            <person name="Baxter S.W."/>
        </authorList>
    </citation>
    <scope>NUCLEOTIDE SEQUENCE [LARGE SCALE GENOMIC DNA]</scope>
    <source>
        <strain evidence="5 6">LV</strain>
        <tissue evidence="5">Single pupa</tissue>
    </source>
</reference>
<dbReference type="PROSITE" id="PS50994">
    <property type="entry name" value="INTEGRASE"/>
    <property type="match status" value="1"/>
</dbReference>
<dbReference type="SUPFAM" id="SSF53098">
    <property type="entry name" value="Ribonuclease H-like"/>
    <property type="match status" value="1"/>
</dbReference>
<evidence type="ECO:0000313" key="6">
    <source>
        <dbReference type="Proteomes" id="UP000823941"/>
    </source>
</evidence>
<evidence type="ECO:0000256" key="2">
    <source>
        <dbReference type="ARBA" id="ARBA00023268"/>
    </source>
</evidence>
<evidence type="ECO:0000259" key="3">
    <source>
        <dbReference type="PROSITE" id="PS50878"/>
    </source>
</evidence>
<dbReference type="Proteomes" id="UP000823941">
    <property type="component" value="Chromosome 29"/>
</dbReference>
<dbReference type="PROSITE" id="PS50878">
    <property type="entry name" value="RT_POL"/>
    <property type="match status" value="1"/>
</dbReference>
<dbReference type="Gene3D" id="3.10.20.370">
    <property type="match status" value="1"/>
</dbReference>
<dbReference type="CDD" id="cd09274">
    <property type="entry name" value="RNase_HI_RT_Ty3"/>
    <property type="match status" value="1"/>
</dbReference>
<keyword evidence="6" id="KW-1185">Reference proteome</keyword>
<sequence length="870" mass="98791">MQDLGICRPSKSPWASPLHIVPKKDGGIRPCGDYRALNANTKPDRYPIPRLQNFTLGLAGKNIFSRLDINRAYHNICVAPEDIEKTAIITPFGLYEFPRMTFGLRNAAQTFQRFMDNSVLQGLEYFKNADGQERNSYMSCYIDDVIIASSDEEQHREHLRQVFQRFEEYGITINLNKCEFGQSQIEFLGYMVSKDGIAPLKSKIDVIQNFPRPETVAQLRRFLGMINFYRLHIEHAAEHQAELNKFLHGAKKKDNTKIKWDDKAIAAFEQCKLSLQQAVTLAHPHGSGGPLALMCDASGKCVGSVLQQKVNNEWKPLGYFSKKLSEAQQNYSTYDRELLAIYLAIIHFRNMIEGQQLTIFTDHKPLIYAPTKVGTDRETQRRKRQLLFISEFTSDIQHVSGEGNTFADALSRVVETIDCPTAIDFDEVARAQDVDEQVPLLSAKQGTTLKLVSSPLCDRAIYCDMSDNSVRPYLPLQFRKTAFDLVHGISHPGIRTTRKMLTKKYYWPGMNKDIGQWARTCFKCQSIKVQRHTVSNLGSFPHADRFEHLHVDIVGPLPTTTEGYRYCVTMIDRFTRWPEVVPIRDITAHTVARAIYESWICRFGCPLFLTSDRGVQFESDLFKSLMKLLGIKKIRTTSYHPIANGIIERFHRSMKVAIKARIDNTSSWVDELPTVLLGLRAAGKSDNGVSSAELTYGQSLRLPGDFYAESAGTRVSDDTYVDNLRKIIGGLRPQQPRAISDSRKIFVHKDLDTCSHVFLRNDMVSKPLTPTYSGPHQVIDRSPKTFLIKIGNRQSNVSIDRVKPAYMLSDEKDLCDKDKSLNQSPPVICPTKLANVPPPRDEAVKKKVTISIPKTTRTGRLIKRPTRFMN</sequence>
<dbReference type="InterPro" id="IPR000477">
    <property type="entry name" value="RT_dom"/>
</dbReference>
<dbReference type="Gene3D" id="3.30.70.270">
    <property type="match status" value="2"/>
</dbReference>
<dbReference type="EC" id="2.7.7.49" evidence="1"/>
<gene>
    <name evidence="5" type="ORF">JYU34_021529</name>
</gene>
<dbReference type="PANTHER" id="PTHR37984:SF5">
    <property type="entry name" value="PROTEIN NYNRIN-LIKE"/>
    <property type="match status" value="1"/>
</dbReference>
<proteinExistence type="predicted"/>
<dbReference type="InterPro" id="IPR041577">
    <property type="entry name" value="RT_RNaseH_2"/>
</dbReference>
<dbReference type="CDD" id="cd01647">
    <property type="entry name" value="RT_LTR"/>
    <property type="match status" value="1"/>
</dbReference>
<dbReference type="InterPro" id="IPR043128">
    <property type="entry name" value="Rev_trsase/Diguanyl_cyclase"/>
</dbReference>
<dbReference type="InterPro" id="IPR001584">
    <property type="entry name" value="Integrase_cat-core"/>
</dbReference>
<organism evidence="5 6">
    <name type="scientific">Plutella xylostella</name>
    <name type="common">Diamondback moth</name>
    <name type="synonym">Plutella maculipennis</name>
    <dbReference type="NCBI Taxonomy" id="51655"/>
    <lineage>
        <taxon>Eukaryota</taxon>
        <taxon>Metazoa</taxon>
        <taxon>Ecdysozoa</taxon>
        <taxon>Arthropoda</taxon>
        <taxon>Hexapoda</taxon>
        <taxon>Insecta</taxon>
        <taxon>Pterygota</taxon>
        <taxon>Neoptera</taxon>
        <taxon>Endopterygota</taxon>
        <taxon>Lepidoptera</taxon>
        <taxon>Glossata</taxon>
        <taxon>Ditrysia</taxon>
        <taxon>Yponomeutoidea</taxon>
        <taxon>Plutellidae</taxon>
        <taxon>Plutella</taxon>
    </lineage>
</organism>
<protein>
    <recommendedName>
        <fullName evidence="1">RNA-directed DNA polymerase</fullName>
        <ecNumber evidence="1">2.7.7.49</ecNumber>
    </recommendedName>
</protein>
<dbReference type="Pfam" id="PF00078">
    <property type="entry name" value="RVT_1"/>
    <property type="match status" value="1"/>
</dbReference>